<evidence type="ECO:0000256" key="1">
    <source>
        <dbReference type="SAM" id="MobiDB-lite"/>
    </source>
</evidence>
<dbReference type="EMBL" id="HACA01026408">
    <property type="protein sequence ID" value="CDW43769.1"/>
    <property type="molecule type" value="Transcribed_RNA"/>
</dbReference>
<organism evidence="2">
    <name type="scientific">Lepeophtheirus salmonis</name>
    <name type="common">Salmon louse</name>
    <name type="synonym">Caligus salmonis</name>
    <dbReference type="NCBI Taxonomy" id="72036"/>
    <lineage>
        <taxon>Eukaryota</taxon>
        <taxon>Metazoa</taxon>
        <taxon>Ecdysozoa</taxon>
        <taxon>Arthropoda</taxon>
        <taxon>Crustacea</taxon>
        <taxon>Multicrustacea</taxon>
        <taxon>Hexanauplia</taxon>
        <taxon>Copepoda</taxon>
        <taxon>Siphonostomatoida</taxon>
        <taxon>Caligidae</taxon>
        <taxon>Lepeophtheirus</taxon>
    </lineage>
</organism>
<name>A0A0K2UZV4_LEPSM</name>
<protein>
    <submittedName>
        <fullName evidence="2">Uncharacterized protein</fullName>
    </submittedName>
</protein>
<accession>A0A0K2UZV4</accession>
<feature type="compositionally biased region" description="Basic and acidic residues" evidence="1">
    <location>
        <begin position="12"/>
        <end position="26"/>
    </location>
</feature>
<evidence type="ECO:0000313" key="2">
    <source>
        <dbReference type="EMBL" id="CDW43769.1"/>
    </source>
</evidence>
<sequence length="52" mass="5415">MSASGLGGGAKVTEKVQKTNSKESRNGRNGVLSLLVLKVASPLSQGSFHQLF</sequence>
<feature type="region of interest" description="Disordered" evidence="1">
    <location>
        <begin position="1"/>
        <end position="27"/>
    </location>
</feature>
<proteinExistence type="predicted"/>
<dbReference type="AlphaFoldDB" id="A0A0K2UZV4"/>
<reference evidence="2" key="1">
    <citation type="submission" date="2014-05" db="EMBL/GenBank/DDBJ databases">
        <authorList>
            <person name="Chronopoulou M."/>
        </authorList>
    </citation>
    <scope>NUCLEOTIDE SEQUENCE</scope>
    <source>
        <tissue evidence="2">Whole organism</tissue>
    </source>
</reference>
<feature type="compositionally biased region" description="Gly residues" evidence="1">
    <location>
        <begin position="1"/>
        <end position="10"/>
    </location>
</feature>